<evidence type="ECO:0000256" key="1">
    <source>
        <dbReference type="SAM" id="MobiDB-lite"/>
    </source>
</evidence>
<reference evidence="2 3" key="1">
    <citation type="submission" date="2021-06" db="EMBL/GenBank/DDBJ databases">
        <title>Caerostris extrusa draft genome.</title>
        <authorList>
            <person name="Kono N."/>
            <person name="Arakawa K."/>
        </authorList>
    </citation>
    <scope>NUCLEOTIDE SEQUENCE [LARGE SCALE GENOMIC DNA]</scope>
</reference>
<dbReference type="Proteomes" id="UP001054945">
    <property type="component" value="Unassembled WGS sequence"/>
</dbReference>
<evidence type="ECO:0000313" key="3">
    <source>
        <dbReference type="Proteomes" id="UP001054945"/>
    </source>
</evidence>
<protein>
    <submittedName>
        <fullName evidence="2">Uncharacterized protein</fullName>
    </submittedName>
</protein>
<organism evidence="2 3">
    <name type="scientific">Caerostris extrusa</name>
    <name type="common">Bark spider</name>
    <name type="synonym">Caerostris bankana</name>
    <dbReference type="NCBI Taxonomy" id="172846"/>
    <lineage>
        <taxon>Eukaryota</taxon>
        <taxon>Metazoa</taxon>
        <taxon>Ecdysozoa</taxon>
        <taxon>Arthropoda</taxon>
        <taxon>Chelicerata</taxon>
        <taxon>Arachnida</taxon>
        <taxon>Araneae</taxon>
        <taxon>Araneomorphae</taxon>
        <taxon>Entelegynae</taxon>
        <taxon>Araneoidea</taxon>
        <taxon>Araneidae</taxon>
        <taxon>Caerostris</taxon>
    </lineage>
</organism>
<feature type="region of interest" description="Disordered" evidence="1">
    <location>
        <begin position="44"/>
        <end position="68"/>
    </location>
</feature>
<dbReference type="EMBL" id="BPLR01000076">
    <property type="protein sequence ID" value="GIY91960.1"/>
    <property type="molecule type" value="Genomic_DNA"/>
</dbReference>
<name>A0AAV4XA50_CAEEX</name>
<proteinExistence type="predicted"/>
<evidence type="ECO:0000313" key="2">
    <source>
        <dbReference type="EMBL" id="GIY91960.1"/>
    </source>
</evidence>
<dbReference type="AlphaFoldDB" id="A0AAV4XA50"/>
<comment type="caution">
    <text evidence="2">The sequence shown here is derived from an EMBL/GenBank/DDBJ whole genome shotgun (WGS) entry which is preliminary data.</text>
</comment>
<sequence length="156" mass="17996">MTIYVVMFSYLRRFKRLITDLLLSSSALKILIENMELHKNNQKWKTSLPEETSSNILSRNKESPSLSSSRGTKIAYISTEDCLPVLDIWISERSIPTTALHTIENYLQHLTDNLKKVYEIAFENAKKSAKYNIYPGIIFVQKRSFIVGEKLLVLLP</sequence>
<gene>
    <name evidence="2" type="ORF">CEXT_767271</name>
</gene>
<keyword evidence="3" id="KW-1185">Reference proteome</keyword>
<accession>A0AAV4XA50</accession>